<dbReference type="Pfam" id="PF01909">
    <property type="entry name" value="NTP_transf_2"/>
    <property type="match status" value="1"/>
</dbReference>
<dbReference type="InterPro" id="IPR002934">
    <property type="entry name" value="Polymerase_NTP_transf_dom"/>
</dbReference>
<evidence type="ECO:0000259" key="1">
    <source>
        <dbReference type="Pfam" id="PF01909"/>
    </source>
</evidence>
<dbReference type="InterPro" id="IPR043519">
    <property type="entry name" value="NT_sf"/>
</dbReference>
<proteinExistence type="predicted"/>
<sequence>MQSCSAFGVDADGLITLPAEPPLQPEYLGVLDDLCASLHTPANPPLHSLYLYGSVARGTARPGVSDLDLCLILQHPATPQQLRHLEQLRQALQARHPRVSKIDFDIGHLAQVLAAENLDSWGYWLKHHCRCLSGEDLRRRFAPFRPSREIALAVNGDFQRVLDDYAERIEGERQPAQILRLQREASRKLIRATHLLRAEQEPSWPHSLDEHVRLFVQRYPDMAAPIAEFRQTAEAGAAASAGFSRRLRQMVQWMAAEHIRPRARN</sequence>
<organism evidence="2 3">
    <name type="scientific">Pseudomonas protegens</name>
    <dbReference type="NCBI Taxonomy" id="380021"/>
    <lineage>
        <taxon>Bacteria</taxon>
        <taxon>Pseudomonadati</taxon>
        <taxon>Pseudomonadota</taxon>
        <taxon>Gammaproteobacteria</taxon>
        <taxon>Pseudomonadales</taxon>
        <taxon>Pseudomonadaceae</taxon>
        <taxon>Pseudomonas</taxon>
    </lineage>
</organism>
<evidence type="ECO:0000313" key="3">
    <source>
        <dbReference type="Proteomes" id="UP000244178"/>
    </source>
</evidence>
<dbReference type="AlphaFoldDB" id="A0A2T6GR99"/>
<protein>
    <submittedName>
        <fullName evidence="2">DNA polymerase III subunit beta</fullName>
    </submittedName>
</protein>
<dbReference type="CDD" id="cd05403">
    <property type="entry name" value="NT_KNTase_like"/>
    <property type="match status" value="1"/>
</dbReference>
<dbReference type="Proteomes" id="UP000244178">
    <property type="component" value="Unassembled WGS sequence"/>
</dbReference>
<evidence type="ECO:0000313" key="2">
    <source>
        <dbReference type="EMBL" id="PUA46674.1"/>
    </source>
</evidence>
<gene>
    <name evidence="2" type="ORF">C5U62_01460</name>
</gene>
<dbReference type="GO" id="GO:0016779">
    <property type="term" value="F:nucleotidyltransferase activity"/>
    <property type="evidence" value="ECO:0007669"/>
    <property type="project" value="InterPro"/>
</dbReference>
<comment type="caution">
    <text evidence="2">The sequence shown here is derived from an EMBL/GenBank/DDBJ whole genome shotgun (WGS) entry which is preliminary data.</text>
</comment>
<name>A0A2T6GR99_9PSED</name>
<dbReference type="RefSeq" id="WP_108542975.1">
    <property type="nucleotide sequence ID" value="NZ_PYJM01000001.1"/>
</dbReference>
<feature type="domain" description="Polymerase nucleotidyl transferase" evidence="1">
    <location>
        <begin position="48"/>
        <end position="89"/>
    </location>
</feature>
<dbReference type="EMBL" id="PYJM01000001">
    <property type="protein sequence ID" value="PUA46674.1"/>
    <property type="molecule type" value="Genomic_DNA"/>
</dbReference>
<accession>A0A2T6GR99</accession>
<dbReference type="Gene3D" id="3.30.460.10">
    <property type="entry name" value="Beta Polymerase, domain 2"/>
    <property type="match status" value="1"/>
</dbReference>
<dbReference type="SUPFAM" id="SSF81301">
    <property type="entry name" value="Nucleotidyltransferase"/>
    <property type="match status" value="1"/>
</dbReference>
<reference evidence="2 3" key="1">
    <citation type="submission" date="2018-03" db="EMBL/GenBank/DDBJ databases">
        <title>Draft genome sequence of the plant growth promoting rhizobacterium Pseudomonas protegens strain BNJ-SS-45 isolated from wheat (Triticum aestivum) rhizosphere.</title>
        <authorList>
            <person name="Bajpai A."/>
            <person name="Shende K."/>
            <person name="Meena N."/>
            <person name="Upadhyayula S.R."/>
            <person name="Suravajhala P."/>
            <person name="Medicherla K.M."/>
            <person name="Johri B.N."/>
        </authorList>
    </citation>
    <scope>NUCLEOTIDE SEQUENCE [LARGE SCALE GENOMIC DNA]</scope>
    <source>
        <strain evidence="2 3">BNJ-SS-45</strain>
    </source>
</reference>